<dbReference type="InterPro" id="IPR035906">
    <property type="entry name" value="MetI-like_sf"/>
</dbReference>
<comment type="similarity">
    <text evidence="7">Belongs to the binding-protein-dependent transport system permease family.</text>
</comment>
<feature type="transmembrane region" description="Helical" evidence="7">
    <location>
        <begin position="167"/>
        <end position="190"/>
    </location>
</feature>
<evidence type="ECO:0000259" key="8">
    <source>
        <dbReference type="PROSITE" id="PS50928"/>
    </source>
</evidence>
<keyword evidence="5 7" id="KW-1133">Transmembrane helix</keyword>
<feature type="transmembrane region" description="Helical" evidence="7">
    <location>
        <begin position="120"/>
        <end position="140"/>
    </location>
</feature>
<keyword evidence="4 7" id="KW-0812">Transmembrane</keyword>
<keyword evidence="6 7" id="KW-0472">Membrane</keyword>
<dbReference type="RefSeq" id="WP_272745322.1">
    <property type="nucleotide sequence ID" value="NZ_JAQQKV010000002.1"/>
</dbReference>
<evidence type="ECO:0000256" key="2">
    <source>
        <dbReference type="ARBA" id="ARBA00022448"/>
    </source>
</evidence>
<evidence type="ECO:0000256" key="1">
    <source>
        <dbReference type="ARBA" id="ARBA00004651"/>
    </source>
</evidence>
<feature type="transmembrane region" description="Helical" evidence="7">
    <location>
        <begin position="211"/>
        <end position="233"/>
    </location>
</feature>
<evidence type="ECO:0000313" key="9">
    <source>
        <dbReference type="EMBL" id="MDC7677010.1"/>
    </source>
</evidence>
<feature type="transmembrane region" description="Helical" evidence="7">
    <location>
        <begin position="276"/>
        <end position="294"/>
    </location>
</feature>
<proteinExistence type="inferred from homology"/>
<dbReference type="Pfam" id="PF00528">
    <property type="entry name" value="BPD_transp_1"/>
    <property type="match status" value="1"/>
</dbReference>
<dbReference type="PANTHER" id="PTHR30193">
    <property type="entry name" value="ABC TRANSPORTER PERMEASE PROTEIN"/>
    <property type="match status" value="1"/>
</dbReference>
<dbReference type="PANTHER" id="PTHR30193:SF1">
    <property type="entry name" value="ABC TRANSPORTER PERMEASE PROTEIN YESP-RELATED"/>
    <property type="match status" value="1"/>
</dbReference>
<dbReference type="SUPFAM" id="SSF161098">
    <property type="entry name" value="MetI-like"/>
    <property type="match status" value="1"/>
</dbReference>
<comment type="subcellular location">
    <subcellularLocation>
        <location evidence="1 7">Cell membrane</location>
        <topology evidence="1 7">Multi-pass membrane protein</topology>
    </subcellularLocation>
</comment>
<dbReference type="Proteomes" id="UP001218579">
    <property type="component" value="Unassembled WGS sequence"/>
</dbReference>
<reference evidence="9 10" key="1">
    <citation type="submission" date="2023-01" db="EMBL/GenBank/DDBJ databases">
        <title>Novel species of the genus Asticcacaulis isolated from rivers.</title>
        <authorList>
            <person name="Lu H."/>
        </authorList>
    </citation>
    <scope>NUCLEOTIDE SEQUENCE [LARGE SCALE GENOMIC DNA]</scope>
    <source>
        <strain evidence="9 10">LKC15W</strain>
    </source>
</reference>
<evidence type="ECO:0000256" key="5">
    <source>
        <dbReference type="ARBA" id="ARBA00022989"/>
    </source>
</evidence>
<evidence type="ECO:0000256" key="3">
    <source>
        <dbReference type="ARBA" id="ARBA00022475"/>
    </source>
</evidence>
<organism evidence="9 10">
    <name type="scientific">Asticcacaulis machinosus</name>
    <dbReference type="NCBI Taxonomy" id="2984211"/>
    <lineage>
        <taxon>Bacteria</taxon>
        <taxon>Pseudomonadati</taxon>
        <taxon>Pseudomonadota</taxon>
        <taxon>Alphaproteobacteria</taxon>
        <taxon>Caulobacterales</taxon>
        <taxon>Caulobacteraceae</taxon>
        <taxon>Asticcacaulis</taxon>
    </lineage>
</organism>
<dbReference type="InterPro" id="IPR000515">
    <property type="entry name" value="MetI-like"/>
</dbReference>
<keyword evidence="2 7" id="KW-0813">Transport</keyword>
<keyword evidence="3" id="KW-1003">Cell membrane</keyword>
<feature type="domain" description="ABC transmembrane type-1" evidence="8">
    <location>
        <begin position="81"/>
        <end position="292"/>
    </location>
</feature>
<evidence type="ECO:0000256" key="4">
    <source>
        <dbReference type="ARBA" id="ARBA00022692"/>
    </source>
</evidence>
<evidence type="ECO:0000256" key="7">
    <source>
        <dbReference type="RuleBase" id="RU363032"/>
    </source>
</evidence>
<protein>
    <submittedName>
        <fullName evidence="9">Sugar ABC transporter permease</fullName>
    </submittedName>
</protein>
<dbReference type="Gene3D" id="1.10.3720.10">
    <property type="entry name" value="MetI-like"/>
    <property type="match status" value="1"/>
</dbReference>
<dbReference type="InterPro" id="IPR051393">
    <property type="entry name" value="ABC_transporter_permease"/>
</dbReference>
<dbReference type="PROSITE" id="PS50928">
    <property type="entry name" value="ABC_TM1"/>
    <property type="match status" value="1"/>
</dbReference>
<sequence>MRSISTPTWCEAAMFNDKKIGALYVAPFVIGFLLFTAFPFVASFVLSLTDAQLQDQLGSANFTGLQNYTEMGRDATFQKSLGVTFFYVFITVPLKLAFALFIAVVLNFKLRAIGFFRTAYYLPSILGGSVAIAIVWRFVFAGDGLINQALEMIGITGVNWLGEPNTAMFSIILLRLWQFGSAMVVFLAGLKAIPEDLYEAADLDGASRMRQFWMITLPLLTPVLFFNFIMQIVQAFQEFNGPYIITGGGPLKSSYLLPLMIYEEGFKYFNLGYSSALSWVLFVIIAIFTAIAFWSQKHWVFYAQESDKNRGDKK</sequence>
<name>A0ABT5HL97_9CAUL</name>
<evidence type="ECO:0000256" key="6">
    <source>
        <dbReference type="ARBA" id="ARBA00023136"/>
    </source>
</evidence>
<dbReference type="CDD" id="cd06261">
    <property type="entry name" value="TM_PBP2"/>
    <property type="match status" value="1"/>
</dbReference>
<feature type="transmembrane region" description="Helical" evidence="7">
    <location>
        <begin position="21"/>
        <end position="46"/>
    </location>
</feature>
<feature type="transmembrane region" description="Helical" evidence="7">
    <location>
        <begin position="85"/>
        <end position="108"/>
    </location>
</feature>
<comment type="caution">
    <text evidence="9">The sequence shown here is derived from an EMBL/GenBank/DDBJ whole genome shotgun (WGS) entry which is preliminary data.</text>
</comment>
<accession>A0ABT5HL97</accession>
<gene>
    <name evidence="9" type="ORF">PQU98_12765</name>
</gene>
<evidence type="ECO:0000313" key="10">
    <source>
        <dbReference type="Proteomes" id="UP001218579"/>
    </source>
</evidence>
<dbReference type="EMBL" id="JAQQKV010000002">
    <property type="protein sequence ID" value="MDC7677010.1"/>
    <property type="molecule type" value="Genomic_DNA"/>
</dbReference>
<keyword evidence="10" id="KW-1185">Reference proteome</keyword>